<sequence length="40" mass="4484">MRQVPFVVGAQSFMPALTYKGQAAYLSIRFRFLMDEVGSA</sequence>
<evidence type="ECO:0000313" key="2">
    <source>
        <dbReference type="Proteomes" id="UP000214720"/>
    </source>
</evidence>
<evidence type="ECO:0000313" key="1">
    <source>
        <dbReference type="EMBL" id="OXC80170.1"/>
    </source>
</evidence>
<gene>
    <name evidence="1" type="ORF">BSU04_02835</name>
</gene>
<organism evidence="1 2">
    <name type="scientific">Caballeronia sordidicola</name>
    <name type="common">Burkholderia sordidicola</name>
    <dbReference type="NCBI Taxonomy" id="196367"/>
    <lineage>
        <taxon>Bacteria</taxon>
        <taxon>Pseudomonadati</taxon>
        <taxon>Pseudomonadota</taxon>
        <taxon>Betaproteobacteria</taxon>
        <taxon>Burkholderiales</taxon>
        <taxon>Burkholderiaceae</taxon>
        <taxon>Caballeronia</taxon>
    </lineage>
</organism>
<reference evidence="2" key="1">
    <citation type="submission" date="2017-01" db="EMBL/GenBank/DDBJ databases">
        <title>Genome Analysis of Deinococcus marmoris KOPRI26562.</title>
        <authorList>
            <person name="Kim J.H."/>
            <person name="Oh H.-M."/>
        </authorList>
    </citation>
    <scope>NUCLEOTIDE SEQUENCE [LARGE SCALE GENOMIC DNA]</scope>
    <source>
        <strain evidence="2">PAMC 26633</strain>
    </source>
</reference>
<proteinExistence type="predicted"/>
<name>A0A226XB10_CABSO</name>
<dbReference type="EMBL" id="MTHB01000023">
    <property type="protein sequence ID" value="OXC80170.1"/>
    <property type="molecule type" value="Genomic_DNA"/>
</dbReference>
<protein>
    <submittedName>
        <fullName evidence="1">Uncharacterized protein</fullName>
    </submittedName>
</protein>
<dbReference type="Proteomes" id="UP000214720">
    <property type="component" value="Unassembled WGS sequence"/>
</dbReference>
<accession>A0A226XB10</accession>
<dbReference type="AlphaFoldDB" id="A0A226XB10"/>
<comment type="caution">
    <text evidence="1">The sequence shown here is derived from an EMBL/GenBank/DDBJ whole genome shotgun (WGS) entry which is preliminary data.</text>
</comment>